<proteinExistence type="predicted"/>
<dbReference type="AlphaFoldDB" id="A0A087DDJ2"/>
<protein>
    <submittedName>
        <fullName evidence="1">Uncharacterized protein</fullName>
    </submittedName>
</protein>
<sequence length="221" mass="25005">MTFTVTEWAGDWISFERLIDSDDPYLERAWREADAAMRANRSAFSIMLPFFGFSIRRFWRWACRTRSRDNRVPIAGWHIEPLVFGDQDGFALSWLSTDATVIATFAYHLDHMLAKGLEGKPCYVFRADAAPADSPFRVLVSMDPMPERAALADGGLASHLHFQYASSEDKLLKGTGEQAKLRNRMWYPTMCSAEGDLLAQCNIVRALHKLPAWPSLPDLAS</sequence>
<dbReference type="GeneID" id="85164781"/>
<dbReference type="RefSeq" id="WP_033516783.1">
    <property type="nucleotide sequence ID" value="NZ_CAJPMS010000041.1"/>
</dbReference>
<organism evidence="1 2">
    <name type="scientific">Bifidobacterium scardovii</name>
    <dbReference type="NCBI Taxonomy" id="158787"/>
    <lineage>
        <taxon>Bacteria</taxon>
        <taxon>Bacillati</taxon>
        <taxon>Actinomycetota</taxon>
        <taxon>Actinomycetes</taxon>
        <taxon>Bifidobacteriales</taxon>
        <taxon>Bifidobacteriaceae</taxon>
        <taxon>Bifidobacterium</taxon>
    </lineage>
</organism>
<dbReference type="Proteomes" id="UP000029033">
    <property type="component" value="Unassembled WGS sequence"/>
</dbReference>
<evidence type="ECO:0000313" key="1">
    <source>
        <dbReference type="EMBL" id="KFI93592.1"/>
    </source>
</evidence>
<dbReference type="OrthoDB" id="1859875at2"/>
<reference evidence="1 2" key="1">
    <citation type="submission" date="2014-03" db="EMBL/GenBank/DDBJ databases">
        <title>Genomics of Bifidobacteria.</title>
        <authorList>
            <person name="Ventura M."/>
            <person name="Milani C."/>
            <person name="Lugli G.A."/>
        </authorList>
    </citation>
    <scope>NUCLEOTIDE SEQUENCE [LARGE SCALE GENOMIC DNA]</scope>
    <source>
        <strain evidence="1 2">LMG 21589</strain>
    </source>
</reference>
<dbReference type="STRING" id="158787.BSCA_0080"/>
<comment type="caution">
    <text evidence="1">The sequence shown here is derived from an EMBL/GenBank/DDBJ whole genome shotgun (WGS) entry which is preliminary data.</text>
</comment>
<accession>A0A087DDJ2</accession>
<dbReference type="eggNOG" id="ENOG5030NW7">
    <property type="taxonomic scope" value="Bacteria"/>
</dbReference>
<name>A0A087DDJ2_9BIFI</name>
<dbReference type="EMBL" id="JGZO01000012">
    <property type="protein sequence ID" value="KFI93592.1"/>
    <property type="molecule type" value="Genomic_DNA"/>
</dbReference>
<evidence type="ECO:0000313" key="2">
    <source>
        <dbReference type="Proteomes" id="UP000029033"/>
    </source>
</evidence>
<gene>
    <name evidence="1" type="ORF">BSCA_0080</name>
</gene>
<keyword evidence="2" id="KW-1185">Reference proteome</keyword>